<comment type="caution">
    <text evidence="5">The sequence shown here is derived from an EMBL/GenBank/DDBJ whole genome shotgun (WGS) entry which is preliminary data.</text>
</comment>
<evidence type="ECO:0000256" key="2">
    <source>
        <dbReference type="ARBA" id="ARBA00022801"/>
    </source>
</evidence>
<dbReference type="GO" id="GO:0016787">
    <property type="term" value="F:hydrolase activity"/>
    <property type="evidence" value="ECO:0007669"/>
    <property type="project" value="UniProtKB-KW"/>
</dbReference>
<protein>
    <recommendedName>
        <fullName evidence="4">Helicase ATP-binding domain-containing protein</fullName>
    </recommendedName>
</protein>
<name>A0A9Q3CXB3_9BASI</name>
<dbReference type="InterPro" id="IPR050628">
    <property type="entry name" value="SNF2_RAD54_helicase_TF"/>
</dbReference>
<dbReference type="InterPro" id="IPR000330">
    <property type="entry name" value="SNF2_N"/>
</dbReference>
<evidence type="ECO:0000313" key="6">
    <source>
        <dbReference type="Proteomes" id="UP000765509"/>
    </source>
</evidence>
<keyword evidence="6" id="KW-1185">Reference proteome</keyword>
<dbReference type="GO" id="GO:0008094">
    <property type="term" value="F:ATP-dependent activity, acting on DNA"/>
    <property type="evidence" value="ECO:0007669"/>
    <property type="project" value="TreeGrafter"/>
</dbReference>
<dbReference type="AlphaFoldDB" id="A0A9Q3CXB3"/>
<organism evidence="5 6">
    <name type="scientific">Austropuccinia psidii MF-1</name>
    <dbReference type="NCBI Taxonomy" id="1389203"/>
    <lineage>
        <taxon>Eukaryota</taxon>
        <taxon>Fungi</taxon>
        <taxon>Dikarya</taxon>
        <taxon>Basidiomycota</taxon>
        <taxon>Pucciniomycotina</taxon>
        <taxon>Pucciniomycetes</taxon>
        <taxon>Pucciniales</taxon>
        <taxon>Sphaerophragmiaceae</taxon>
        <taxon>Austropuccinia</taxon>
    </lineage>
</organism>
<dbReference type="Gene3D" id="3.40.50.10810">
    <property type="entry name" value="Tandem AAA-ATPase domain"/>
    <property type="match status" value="1"/>
</dbReference>
<evidence type="ECO:0000259" key="4">
    <source>
        <dbReference type="PROSITE" id="PS51192"/>
    </source>
</evidence>
<dbReference type="OrthoDB" id="2505291at2759"/>
<dbReference type="SUPFAM" id="SSF52540">
    <property type="entry name" value="P-loop containing nucleoside triphosphate hydrolases"/>
    <property type="match status" value="1"/>
</dbReference>
<dbReference type="Proteomes" id="UP000765509">
    <property type="component" value="Unassembled WGS sequence"/>
</dbReference>
<evidence type="ECO:0000256" key="3">
    <source>
        <dbReference type="ARBA" id="ARBA00022840"/>
    </source>
</evidence>
<keyword evidence="1" id="KW-0547">Nucleotide-binding</keyword>
<dbReference type="InterPro" id="IPR027417">
    <property type="entry name" value="P-loop_NTPase"/>
</dbReference>
<accession>A0A9Q3CXB3</accession>
<dbReference type="EMBL" id="AVOT02011850">
    <property type="protein sequence ID" value="MBW0492991.1"/>
    <property type="molecule type" value="Genomic_DNA"/>
</dbReference>
<feature type="domain" description="Helicase ATP-binding" evidence="4">
    <location>
        <begin position="1"/>
        <end position="71"/>
    </location>
</feature>
<dbReference type="PROSITE" id="PS51192">
    <property type="entry name" value="HELICASE_ATP_BIND_1"/>
    <property type="match status" value="1"/>
</dbReference>
<dbReference type="GO" id="GO:0005524">
    <property type="term" value="F:ATP binding"/>
    <property type="evidence" value="ECO:0007669"/>
    <property type="project" value="UniProtKB-KW"/>
</dbReference>
<dbReference type="GO" id="GO:0006281">
    <property type="term" value="P:DNA repair"/>
    <property type="evidence" value="ECO:0007669"/>
    <property type="project" value="TreeGrafter"/>
</dbReference>
<gene>
    <name evidence="5" type="ORF">O181_032706</name>
</gene>
<evidence type="ECO:0000256" key="1">
    <source>
        <dbReference type="ARBA" id="ARBA00022741"/>
    </source>
</evidence>
<dbReference type="InterPro" id="IPR014001">
    <property type="entry name" value="Helicase_ATP-bd"/>
</dbReference>
<dbReference type="InterPro" id="IPR038718">
    <property type="entry name" value="SNF2-like_sf"/>
</dbReference>
<dbReference type="PANTHER" id="PTHR45626">
    <property type="entry name" value="TRANSCRIPTION TERMINATION FACTOR 2-RELATED"/>
    <property type="match status" value="1"/>
</dbReference>
<dbReference type="PANTHER" id="PTHR45626:SF22">
    <property type="entry name" value="DNA REPAIR PROTEIN RAD5"/>
    <property type="match status" value="1"/>
</dbReference>
<keyword evidence="3" id="KW-0067">ATP-binding</keyword>
<sequence>MDFRSTPKGPVYDYQWYRVILDEAHVIRNSHAHVHAAIMSLQTKNQMCLTGTPSKNSLSDYMSLFEFICCNQPLGAQPWDGILQKHLEIGNLKPFHMATCHLMLR</sequence>
<keyword evidence="2" id="KW-0378">Hydrolase</keyword>
<dbReference type="Pfam" id="PF00176">
    <property type="entry name" value="SNF2-rel_dom"/>
    <property type="match status" value="1"/>
</dbReference>
<evidence type="ECO:0000313" key="5">
    <source>
        <dbReference type="EMBL" id="MBW0492991.1"/>
    </source>
</evidence>
<dbReference type="GO" id="GO:0005634">
    <property type="term" value="C:nucleus"/>
    <property type="evidence" value="ECO:0007669"/>
    <property type="project" value="TreeGrafter"/>
</dbReference>
<proteinExistence type="predicted"/>
<reference evidence="5" key="1">
    <citation type="submission" date="2021-03" db="EMBL/GenBank/DDBJ databases">
        <title>Draft genome sequence of rust myrtle Austropuccinia psidii MF-1, a brazilian biotype.</title>
        <authorList>
            <person name="Quecine M.C."/>
            <person name="Pachon D.M.R."/>
            <person name="Bonatelli M.L."/>
            <person name="Correr F.H."/>
            <person name="Franceschini L.M."/>
            <person name="Leite T.F."/>
            <person name="Margarido G.R.A."/>
            <person name="Almeida C.A."/>
            <person name="Ferrarezi J.A."/>
            <person name="Labate C.A."/>
        </authorList>
    </citation>
    <scope>NUCLEOTIDE SEQUENCE</scope>
    <source>
        <strain evidence="5">MF-1</strain>
    </source>
</reference>